<protein>
    <submittedName>
        <fullName evidence="1">Uncharacterized protein</fullName>
    </submittedName>
</protein>
<name>A0A2A6CEG9_PRIPA</name>
<sequence>MFQTKAFAVPHTTRLMRIMKKERRRPNLRRDLVALLQQLIRQLRSKIVLSCAPPLLTTKPVTLSYEASVA</sequence>
<accession>A0A2A6CEG9</accession>
<proteinExistence type="predicted"/>
<accession>A0A8R1V5U9</accession>
<dbReference type="AlphaFoldDB" id="A0A2A6CEG9"/>
<organism evidence="1 2">
    <name type="scientific">Pristionchus pacificus</name>
    <name type="common">Parasitic nematode worm</name>
    <dbReference type="NCBI Taxonomy" id="54126"/>
    <lineage>
        <taxon>Eukaryota</taxon>
        <taxon>Metazoa</taxon>
        <taxon>Ecdysozoa</taxon>
        <taxon>Nematoda</taxon>
        <taxon>Chromadorea</taxon>
        <taxon>Rhabditida</taxon>
        <taxon>Rhabditina</taxon>
        <taxon>Diplogasteromorpha</taxon>
        <taxon>Diplogasteroidea</taxon>
        <taxon>Neodiplogasteridae</taxon>
        <taxon>Pristionchus</taxon>
    </lineage>
</organism>
<reference evidence="2" key="1">
    <citation type="journal article" date="2008" name="Nat. Genet.">
        <title>The Pristionchus pacificus genome provides a unique perspective on nematode lifestyle and parasitism.</title>
        <authorList>
            <person name="Dieterich C."/>
            <person name="Clifton S.W."/>
            <person name="Schuster L.N."/>
            <person name="Chinwalla A."/>
            <person name="Delehaunty K."/>
            <person name="Dinkelacker I."/>
            <person name="Fulton L."/>
            <person name="Fulton R."/>
            <person name="Godfrey J."/>
            <person name="Minx P."/>
            <person name="Mitreva M."/>
            <person name="Roeseler W."/>
            <person name="Tian H."/>
            <person name="Witte H."/>
            <person name="Yang S.P."/>
            <person name="Wilson R.K."/>
            <person name="Sommer R.J."/>
        </authorList>
    </citation>
    <scope>NUCLEOTIDE SEQUENCE [LARGE SCALE GENOMIC DNA]</scope>
    <source>
        <strain evidence="2">PS312</strain>
    </source>
</reference>
<dbReference type="Proteomes" id="UP000005239">
    <property type="component" value="Unassembled WGS sequence"/>
</dbReference>
<keyword evidence="2" id="KW-1185">Reference proteome</keyword>
<dbReference type="EnsemblMetazoa" id="PPA45253.1">
    <property type="protein sequence ID" value="PPA45253.1"/>
    <property type="gene ID" value="WBGene00283622"/>
</dbReference>
<reference evidence="1" key="2">
    <citation type="submission" date="2022-06" db="UniProtKB">
        <authorList>
            <consortium name="EnsemblMetazoa"/>
        </authorList>
    </citation>
    <scope>IDENTIFICATION</scope>
    <source>
        <strain evidence="1">PS312</strain>
    </source>
</reference>
<gene>
    <name evidence="1" type="primary">WBGene00283622</name>
</gene>
<evidence type="ECO:0000313" key="2">
    <source>
        <dbReference type="Proteomes" id="UP000005239"/>
    </source>
</evidence>
<evidence type="ECO:0000313" key="1">
    <source>
        <dbReference type="EnsemblMetazoa" id="PPA45253.1"/>
    </source>
</evidence>